<evidence type="ECO:0000313" key="2">
    <source>
        <dbReference type="Proteomes" id="UP000177885"/>
    </source>
</evidence>
<dbReference type="Proteomes" id="UP000177885">
    <property type="component" value="Unassembled WGS sequence"/>
</dbReference>
<proteinExistence type="predicted"/>
<dbReference type="AlphaFoldDB" id="A0A1F7TK61"/>
<reference evidence="1 2" key="1">
    <citation type="journal article" date="2016" name="Nat. Commun.">
        <title>Thousands of microbial genomes shed light on interconnected biogeochemical processes in an aquifer system.</title>
        <authorList>
            <person name="Anantharaman K."/>
            <person name="Brown C.T."/>
            <person name="Hug L.A."/>
            <person name="Sharon I."/>
            <person name="Castelle C.J."/>
            <person name="Probst A.J."/>
            <person name="Thomas B.C."/>
            <person name="Singh A."/>
            <person name="Wilkins M.J."/>
            <person name="Karaoz U."/>
            <person name="Brodie E.L."/>
            <person name="Williams K.H."/>
            <person name="Hubbard S.S."/>
            <person name="Banfield J.F."/>
        </authorList>
    </citation>
    <scope>NUCLEOTIDE SEQUENCE [LARGE SCALE GENOMIC DNA]</scope>
</reference>
<evidence type="ECO:0000313" key="1">
    <source>
        <dbReference type="EMBL" id="OGL66371.1"/>
    </source>
</evidence>
<gene>
    <name evidence="1" type="ORF">A2856_01605</name>
</gene>
<sequence length="368" mass="40811">MTVKILMNPHPGFVDILALERLLDARHLVNGDYEILFLDLDAHPGEDVIDIGVRSPPEGEQDRYAALCKQLGAAPVQAISRMLVLDGKMNGAAHREDLTWLVKRGWWTLFPQGATGLVNGDAVRPVRQRFLAEAMGAAATFTRFYEDPAVADAFGQIQMEDLDSTNRVWRERIRTLPKMPEFNKAFGGLLHQPARPFSVRVLAFAHWMPGDDETSVRSALAAWQAKVTQVKATETAAKDQVGEGMRFREVRWRDRPYVVAFLGTASPFDPGAAFATMRGLDLLVAREGASGRTAFMAKRGSGLGPLLMDVRDLLNRDDKDRGLWELVEPREEGQEPMLIPRRDGTRASTVTDDADKVFAVIEGCAATR</sequence>
<dbReference type="EMBL" id="MGDT01000007">
    <property type="protein sequence ID" value="OGL66371.1"/>
    <property type="molecule type" value="Genomic_DNA"/>
</dbReference>
<protein>
    <submittedName>
        <fullName evidence="1">Uncharacterized protein</fullName>
    </submittedName>
</protein>
<accession>A0A1F7TK61</accession>
<organism evidence="1 2">
    <name type="scientific">Candidatus Uhrbacteria bacterium RIFCSPHIGHO2_01_FULL_63_20</name>
    <dbReference type="NCBI Taxonomy" id="1802385"/>
    <lineage>
        <taxon>Bacteria</taxon>
        <taxon>Candidatus Uhriibacteriota</taxon>
    </lineage>
</organism>
<comment type="caution">
    <text evidence="1">The sequence shown here is derived from an EMBL/GenBank/DDBJ whole genome shotgun (WGS) entry which is preliminary data.</text>
</comment>
<name>A0A1F7TK61_9BACT</name>